<evidence type="ECO:0000313" key="4">
    <source>
        <dbReference type="Proteomes" id="UP000279962"/>
    </source>
</evidence>
<feature type="signal peptide" evidence="1">
    <location>
        <begin position="1"/>
        <end position="21"/>
    </location>
</feature>
<dbReference type="Gene3D" id="2.40.128.270">
    <property type="match status" value="1"/>
</dbReference>
<gene>
    <name evidence="3" type="ORF">CDG68_09660</name>
</gene>
<reference evidence="3 4" key="1">
    <citation type="submission" date="2018-10" db="EMBL/GenBank/DDBJ databases">
        <title>The complete genome of Acinetobacter wuhouensis strain WCHAW010062.</title>
        <authorList>
            <person name="Hu Y."/>
            <person name="Long H."/>
            <person name="Feng Y."/>
            <person name="Zong Z."/>
        </authorList>
    </citation>
    <scope>NUCLEOTIDE SEQUENCE [LARGE SCALE GENOMIC DNA]</scope>
    <source>
        <strain evidence="3 4">WCHAW010062</strain>
    </source>
</reference>
<protein>
    <submittedName>
        <fullName evidence="3">META domain-containing protein</fullName>
    </submittedName>
</protein>
<dbReference type="PANTHER" id="PTHR35535:SF1">
    <property type="entry name" value="HEAT SHOCK PROTEIN HSLJ"/>
    <property type="match status" value="1"/>
</dbReference>
<dbReference type="AlphaFoldDB" id="A0A3G2T1N3"/>
<organism evidence="3 4">
    <name type="scientific">Acinetobacter wuhouensis</name>
    <dbReference type="NCBI Taxonomy" id="1879050"/>
    <lineage>
        <taxon>Bacteria</taxon>
        <taxon>Pseudomonadati</taxon>
        <taxon>Pseudomonadota</taxon>
        <taxon>Gammaproteobacteria</taxon>
        <taxon>Moraxellales</taxon>
        <taxon>Moraxellaceae</taxon>
        <taxon>Acinetobacter</taxon>
    </lineage>
</organism>
<keyword evidence="1" id="KW-0732">Signal</keyword>
<accession>A0A3G2T1N3</accession>
<sequence length="147" mass="15901">MLKSLIIPTCTALTLSMVGCATMSNPSTERNLDDLQGKNWILSEIDGVKLVADPAQSSVPSIMFDNERVSGSDGCNSFMGGYAVKATEIKFSNLASTRKACLNATDIAHKYSQALGQVTQYDASKKELKFLDANKKVILKFDIAQSN</sequence>
<evidence type="ECO:0000313" key="3">
    <source>
        <dbReference type="EMBL" id="AYO53882.1"/>
    </source>
</evidence>
<dbReference type="EMBL" id="CP033133">
    <property type="protein sequence ID" value="AYO53882.1"/>
    <property type="molecule type" value="Genomic_DNA"/>
</dbReference>
<dbReference type="Pfam" id="PF03724">
    <property type="entry name" value="META"/>
    <property type="match status" value="1"/>
</dbReference>
<feature type="domain" description="DUF306" evidence="2">
    <location>
        <begin position="34"/>
        <end position="141"/>
    </location>
</feature>
<evidence type="ECO:0000259" key="2">
    <source>
        <dbReference type="Pfam" id="PF03724"/>
    </source>
</evidence>
<name>A0A3G2T1N3_9GAMM</name>
<dbReference type="InterPro" id="IPR038670">
    <property type="entry name" value="HslJ-like_sf"/>
</dbReference>
<proteinExistence type="predicted"/>
<dbReference type="RefSeq" id="WP_087553476.1">
    <property type="nucleotide sequence ID" value="NZ_CP033133.1"/>
</dbReference>
<dbReference type="PANTHER" id="PTHR35535">
    <property type="entry name" value="HEAT SHOCK PROTEIN HSLJ"/>
    <property type="match status" value="1"/>
</dbReference>
<evidence type="ECO:0000256" key="1">
    <source>
        <dbReference type="SAM" id="SignalP"/>
    </source>
</evidence>
<dbReference type="InterPro" id="IPR005184">
    <property type="entry name" value="DUF306_Meta_HslJ"/>
</dbReference>
<dbReference type="PROSITE" id="PS51257">
    <property type="entry name" value="PROKAR_LIPOPROTEIN"/>
    <property type="match status" value="1"/>
</dbReference>
<dbReference type="Proteomes" id="UP000279962">
    <property type="component" value="Chromosome"/>
</dbReference>
<feature type="chain" id="PRO_5017950652" evidence="1">
    <location>
        <begin position="22"/>
        <end position="147"/>
    </location>
</feature>
<dbReference type="InterPro" id="IPR053147">
    <property type="entry name" value="Hsp_HslJ-like"/>
</dbReference>